<proteinExistence type="predicted"/>
<dbReference type="AlphaFoldDB" id="I0IE71"/>
<dbReference type="KEGG" id="phm:PSMK_14000"/>
<accession>I0IE71</accession>
<sequence>MKRVTLPPAAAPAAAGAAALQAEGLLPEGVTGDTAAGEADAGHRVWIAAVSAASRGGVGGPVADAATGLAALLASDLGLRHTAAERLEAGVLLLAAEAGRVQGVRLDASGPAESVVVDADDGWAAALADRLDGPFVTAVAVGEPVAGGVWPGVVSLDPGEALARGAPALEGAGWRAAGAAAAAALPSLPVLGADPQQEDDGRGAPPPRLWIAAAAAVVVGLVALAAADLSAAARLDEALAARPELAEAQAELAADTARFAWLESGGPTPLAVLDELTALSGGVVPAKIVVGAGKITLEGSVQEASALDGFVDRLAGAETFTAVKVQQSEKVGDNELKYVLNAVPVDRFYDAFVPAPAGEEGDGEEERPGRDRQDAGAPDAVNAAEPDGSTGGAE</sequence>
<dbReference type="Proteomes" id="UP000007881">
    <property type="component" value="Chromosome"/>
</dbReference>
<dbReference type="EMBL" id="AP012338">
    <property type="protein sequence ID" value="BAM03559.1"/>
    <property type="molecule type" value="Genomic_DNA"/>
</dbReference>
<evidence type="ECO:0000313" key="3">
    <source>
        <dbReference type="Proteomes" id="UP000007881"/>
    </source>
</evidence>
<protein>
    <submittedName>
        <fullName evidence="2">Uncharacterized protein</fullName>
    </submittedName>
</protein>
<name>I0IE71_PHYMF</name>
<feature type="region of interest" description="Disordered" evidence="1">
    <location>
        <begin position="353"/>
        <end position="394"/>
    </location>
</feature>
<evidence type="ECO:0000313" key="2">
    <source>
        <dbReference type="EMBL" id="BAM03559.1"/>
    </source>
</evidence>
<dbReference type="STRING" id="1142394.PSMK_14000"/>
<gene>
    <name evidence="2" type="ordered locus">PSMK_14000</name>
</gene>
<evidence type="ECO:0000256" key="1">
    <source>
        <dbReference type="SAM" id="MobiDB-lite"/>
    </source>
</evidence>
<organism evidence="2 3">
    <name type="scientific">Phycisphaera mikurensis (strain NBRC 102666 / KCTC 22515 / FYK2301M01)</name>
    <dbReference type="NCBI Taxonomy" id="1142394"/>
    <lineage>
        <taxon>Bacteria</taxon>
        <taxon>Pseudomonadati</taxon>
        <taxon>Planctomycetota</taxon>
        <taxon>Phycisphaerae</taxon>
        <taxon>Phycisphaerales</taxon>
        <taxon>Phycisphaeraceae</taxon>
        <taxon>Phycisphaera</taxon>
    </lineage>
</organism>
<dbReference type="HOGENOM" id="CLU_699909_0_0_0"/>
<keyword evidence="3" id="KW-1185">Reference proteome</keyword>
<reference evidence="2 3" key="1">
    <citation type="submission" date="2012-02" db="EMBL/GenBank/DDBJ databases">
        <title>Complete genome sequence of Phycisphaera mikurensis NBRC 102666.</title>
        <authorList>
            <person name="Ankai A."/>
            <person name="Hosoyama A."/>
            <person name="Terui Y."/>
            <person name="Sekine M."/>
            <person name="Fukai R."/>
            <person name="Kato Y."/>
            <person name="Nakamura S."/>
            <person name="Yamada-Narita S."/>
            <person name="Kawakoshi A."/>
            <person name="Fukunaga Y."/>
            <person name="Yamazaki S."/>
            <person name="Fujita N."/>
        </authorList>
    </citation>
    <scope>NUCLEOTIDE SEQUENCE [LARGE SCALE GENOMIC DNA]</scope>
    <source>
        <strain evidence="3">NBRC 102666 / KCTC 22515 / FYK2301M01</strain>
    </source>
</reference>